<proteinExistence type="predicted"/>
<evidence type="ECO:0000256" key="1">
    <source>
        <dbReference type="ARBA" id="ARBA00023186"/>
    </source>
</evidence>
<evidence type="ECO:0008006" key="5">
    <source>
        <dbReference type="Google" id="ProtNLM"/>
    </source>
</evidence>
<feature type="transmembrane region" description="Helical" evidence="2">
    <location>
        <begin position="259"/>
        <end position="286"/>
    </location>
</feature>
<reference evidence="3" key="1">
    <citation type="submission" date="2021-03" db="EMBL/GenBank/DDBJ databases">
        <title>Legionella lytica PCM 2298.</title>
        <authorList>
            <person name="Koper P."/>
        </authorList>
    </citation>
    <scope>NUCLEOTIDE SEQUENCE</scope>
    <source>
        <strain evidence="3">PCM 2298</strain>
    </source>
</reference>
<evidence type="ECO:0000313" key="4">
    <source>
        <dbReference type="Proteomes" id="UP001057474"/>
    </source>
</evidence>
<gene>
    <name evidence="3" type="ORF">J2N86_01575</name>
</gene>
<name>A0ABY4Y8X6_9GAMM</name>
<feature type="transmembrane region" description="Helical" evidence="2">
    <location>
        <begin position="404"/>
        <end position="424"/>
    </location>
</feature>
<dbReference type="RefSeq" id="WP_252580453.1">
    <property type="nucleotide sequence ID" value="NZ_CP071527.1"/>
</dbReference>
<feature type="transmembrane region" description="Helical" evidence="2">
    <location>
        <begin position="218"/>
        <end position="239"/>
    </location>
</feature>
<sequence>MSLTSRQIALLRQLEFSQEHIATQLAQLEEKDLFAAIKQQKRKLSLKYHPDKTAEDALLTKKFLEMMAAAEELLNSKYVPSGVLDAIPPFAYSIPLDCIDQRIKEQIDDYFETISLYLNSLPSKKAQQQFIVENQTFFQFALWLNQHSAEIRKVREEAFYQAVHAPSLLNTLEQNYNKLIIQFFAEENLSDIVYREAIALGDLSSILVLRKLISPIKWLCFIVCSVNDMLTTAFVHWLQGVIRDMSMDLASSESRVLPLLAKVTGCTGALVLPILLFPNLVVYMLVSPLLTRGLFYLANPINQVIRPLSEYFNVSQTLIGFTIAGLSVGAVGAVLFLSASMIEALLVLTAIVRVLTLIASALVLHKLYEQAPQVAIILGVVMASLTLIQLLIPIEAEPVFETLASVLLDLLSELSVLGINVLGYQQLSKVKENLSDLYVSLPLPEEAAPEVVKQVVDEVSQKNYWSHTLFNSPVQRNVPTAQDKMSWHSMGLFGKCVKQSEYSEAIECVPSQL</sequence>
<feature type="transmembrane region" description="Helical" evidence="2">
    <location>
        <begin position="344"/>
        <end position="364"/>
    </location>
</feature>
<keyword evidence="2" id="KW-1133">Transmembrane helix</keyword>
<keyword evidence="4" id="KW-1185">Reference proteome</keyword>
<dbReference type="SUPFAM" id="SSF46565">
    <property type="entry name" value="Chaperone J-domain"/>
    <property type="match status" value="1"/>
</dbReference>
<dbReference type="Proteomes" id="UP001057474">
    <property type="component" value="Chromosome"/>
</dbReference>
<protein>
    <recommendedName>
        <fullName evidence="5">J domain-containing protein</fullName>
    </recommendedName>
</protein>
<evidence type="ECO:0000256" key="2">
    <source>
        <dbReference type="SAM" id="Phobius"/>
    </source>
</evidence>
<accession>A0ABY4Y8X6</accession>
<keyword evidence="1" id="KW-0143">Chaperone</keyword>
<keyword evidence="2" id="KW-0472">Membrane</keyword>
<dbReference type="Gene3D" id="1.10.287.110">
    <property type="entry name" value="DnaJ domain"/>
    <property type="match status" value="1"/>
</dbReference>
<dbReference type="CDD" id="cd06257">
    <property type="entry name" value="DnaJ"/>
    <property type="match status" value="1"/>
</dbReference>
<feature type="transmembrane region" description="Helical" evidence="2">
    <location>
        <begin position="371"/>
        <end position="392"/>
    </location>
</feature>
<organism evidence="3 4">
    <name type="scientific">Legionella lytica</name>
    <dbReference type="NCBI Taxonomy" id="96232"/>
    <lineage>
        <taxon>Bacteria</taxon>
        <taxon>Pseudomonadati</taxon>
        <taxon>Pseudomonadota</taxon>
        <taxon>Gammaproteobacteria</taxon>
        <taxon>Legionellales</taxon>
        <taxon>Legionellaceae</taxon>
        <taxon>Legionella</taxon>
    </lineage>
</organism>
<dbReference type="InterPro" id="IPR001623">
    <property type="entry name" value="DnaJ_domain"/>
</dbReference>
<dbReference type="EMBL" id="CP071527">
    <property type="protein sequence ID" value="USQ14052.1"/>
    <property type="molecule type" value="Genomic_DNA"/>
</dbReference>
<keyword evidence="2" id="KW-0812">Transmembrane</keyword>
<dbReference type="InterPro" id="IPR036869">
    <property type="entry name" value="J_dom_sf"/>
</dbReference>
<feature type="transmembrane region" description="Helical" evidence="2">
    <location>
        <begin position="318"/>
        <end position="338"/>
    </location>
</feature>
<evidence type="ECO:0000313" key="3">
    <source>
        <dbReference type="EMBL" id="USQ14052.1"/>
    </source>
</evidence>